<dbReference type="Pfam" id="PF25919">
    <property type="entry name" value="BSH_CusB"/>
    <property type="match status" value="1"/>
</dbReference>
<dbReference type="GO" id="GO:0022857">
    <property type="term" value="F:transmembrane transporter activity"/>
    <property type="evidence" value="ECO:0007669"/>
    <property type="project" value="InterPro"/>
</dbReference>
<keyword evidence="2" id="KW-0813">Transport</keyword>
<dbReference type="FunFam" id="2.40.420.20:FF:000003">
    <property type="entry name" value="Cation efflux system protein cusB"/>
    <property type="match status" value="1"/>
</dbReference>
<dbReference type="InterPro" id="IPR058649">
    <property type="entry name" value="CzcB_C"/>
</dbReference>
<dbReference type="NCBIfam" id="TIGR01730">
    <property type="entry name" value="RND_mfp"/>
    <property type="match status" value="1"/>
</dbReference>
<dbReference type="Pfam" id="PF25954">
    <property type="entry name" value="Beta-barrel_RND_2"/>
    <property type="match status" value="1"/>
</dbReference>
<dbReference type="GO" id="GO:0016020">
    <property type="term" value="C:membrane"/>
    <property type="evidence" value="ECO:0007669"/>
    <property type="project" value="InterPro"/>
</dbReference>
<evidence type="ECO:0000256" key="2">
    <source>
        <dbReference type="ARBA" id="ARBA00022448"/>
    </source>
</evidence>
<dbReference type="PANTHER" id="PTHR30097:SF15">
    <property type="entry name" value="CATION EFFLUX SYSTEM PROTEIN CUSB"/>
    <property type="match status" value="1"/>
</dbReference>
<dbReference type="Gene3D" id="2.40.420.20">
    <property type="match status" value="1"/>
</dbReference>
<dbReference type="GO" id="GO:0060003">
    <property type="term" value="P:copper ion export"/>
    <property type="evidence" value="ECO:0007669"/>
    <property type="project" value="TreeGrafter"/>
</dbReference>
<feature type="domain" description="CzcB-like C-terminal circularly permuted SH3-like" evidence="7">
    <location>
        <begin position="401"/>
        <end position="461"/>
    </location>
</feature>
<sequence>MSAYSKFLMVGIIGGATGWAGLAAGGKGWTPASLGNEAQMFIAALIGTDAKAMPAPIPPASGPVIYYRHPDDTPAWSTSPINTKDGRAYIAVLASEDVSFEPVAQGSKATMATVEGERTILYYRHPMGLPDTSPVPKKDSMNMDYLPVYADEASDVGTVSISPGKLQRTGVRTSLAVMAPMIMPVRAPGIVELDDRKVSVISLRADAFVEQVEDVTIGTTVIAGAPLAMLYSPEIAAAAALYVSDLRSGEGRAKGSRQRLANLGVPPSVIEGISADKSPPVNTPLIAPLSGVVMERMAVQGMMSPAGAPLFRIADTSVVWVMAEVSESSLAGLTRGTPATITFRALPAETFHGTINEIYPAVDMQTRTARVRIELPNKDGRLLVNMFAEVEMASGDAAPVVQVPITAVIDTGDRQVVIRDMGEGRFAPQDVVIGRLGNGMVEIREGIASGDSIVTTSTFLIDAESNLNAALAALVAPETTE</sequence>
<dbReference type="FunFam" id="2.40.30.170:FF:000010">
    <property type="entry name" value="Efflux RND transporter periplasmic adaptor subunit"/>
    <property type="match status" value="1"/>
</dbReference>
<dbReference type="EMBL" id="LAZR01002204">
    <property type="protein sequence ID" value="KKN33108.1"/>
    <property type="molecule type" value="Genomic_DNA"/>
</dbReference>
<evidence type="ECO:0000259" key="6">
    <source>
        <dbReference type="Pfam" id="PF25954"/>
    </source>
</evidence>
<accession>A0A0F9SV77</accession>
<evidence type="ECO:0000259" key="5">
    <source>
        <dbReference type="Pfam" id="PF25919"/>
    </source>
</evidence>
<evidence type="ECO:0000313" key="8">
    <source>
        <dbReference type="EMBL" id="KKN33108.1"/>
    </source>
</evidence>
<gene>
    <name evidence="8" type="ORF">LCGC14_0807050</name>
</gene>
<name>A0A0F9SV77_9ZZZZ</name>
<proteinExistence type="inferred from homology"/>
<dbReference type="GO" id="GO:0030288">
    <property type="term" value="C:outer membrane-bounded periplasmic space"/>
    <property type="evidence" value="ECO:0007669"/>
    <property type="project" value="TreeGrafter"/>
</dbReference>
<dbReference type="SUPFAM" id="SSF111369">
    <property type="entry name" value="HlyD-like secretion proteins"/>
    <property type="match status" value="1"/>
</dbReference>
<evidence type="ECO:0000256" key="3">
    <source>
        <dbReference type="ARBA" id="ARBA00022729"/>
    </source>
</evidence>
<dbReference type="InterPro" id="IPR058792">
    <property type="entry name" value="Beta-barrel_RND_2"/>
</dbReference>
<dbReference type="Pfam" id="PF25975">
    <property type="entry name" value="CzcB_C"/>
    <property type="match status" value="1"/>
</dbReference>
<feature type="domain" description="CusB-like beta-barrel" evidence="6">
    <location>
        <begin position="319"/>
        <end position="394"/>
    </location>
</feature>
<protein>
    <submittedName>
        <fullName evidence="8">Uncharacterized protein</fullName>
    </submittedName>
</protein>
<dbReference type="Gene3D" id="2.40.30.170">
    <property type="match status" value="1"/>
</dbReference>
<evidence type="ECO:0000256" key="1">
    <source>
        <dbReference type="ARBA" id="ARBA00009477"/>
    </source>
</evidence>
<reference evidence="8" key="1">
    <citation type="journal article" date="2015" name="Nature">
        <title>Complex archaea that bridge the gap between prokaryotes and eukaryotes.</title>
        <authorList>
            <person name="Spang A."/>
            <person name="Saw J.H."/>
            <person name="Jorgensen S.L."/>
            <person name="Zaremba-Niedzwiedzka K."/>
            <person name="Martijn J."/>
            <person name="Lind A.E."/>
            <person name="van Eijk R."/>
            <person name="Schleper C."/>
            <person name="Guy L."/>
            <person name="Ettema T.J."/>
        </authorList>
    </citation>
    <scope>NUCLEOTIDE SEQUENCE</scope>
</reference>
<dbReference type="InterPro" id="IPR006143">
    <property type="entry name" value="RND_pump_MFP"/>
</dbReference>
<keyword evidence="4" id="KW-0406">Ion transport</keyword>
<dbReference type="GO" id="GO:0015679">
    <property type="term" value="P:plasma membrane copper ion transport"/>
    <property type="evidence" value="ECO:0007669"/>
    <property type="project" value="TreeGrafter"/>
</dbReference>
<dbReference type="PANTHER" id="PTHR30097">
    <property type="entry name" value="CATION EFFLUX SYSTEM PROTEIN CUSB"/>
    <property type="match status" value="1"/>
</dbReference>
<keyword evidence="3" id="KW-0732">Signal</keyword>
<dbReference type="GO" id="GO:0046914">
    <property type="term" value="F:transition metal ion binding"/>
    <property type="evidence" value="ECO:0007669"/>
    <property type="project" value="TreeGrafter"/>
</dbReference>
<organism evidence="8">
    <name type="scientific">marine sediment metagenome</name>
    <dbReference type="NCBI Taxonomy" id="412755"/>
    <lineage>
        <taxon>unclassified sequences</taxon>
        <taxon>metagenomes</taxon>
        <taxon>ecological metagenomes</taxon>
    </lineage>
</organism>
<comment type="caution">
    <text evidence="8">The sequence shown here is derived from an EMBL/GenBank/DDBJ whole genome shotgun (WGS) entry which is preliminary data.</text>
</comment>
<evidence type="ECO:0000259" key="7">
    <source>
        <dbReference type="Pfam" id="PF25975"/>
    </source>
</evidence>
<dbReference type="InterPro" id="IPR051909">
    <property type="entry name" value="MFP_Cation_Efflux"/>
</dbReference>
<evidence type="ECO:0000256" key="4">
    <source>
        <dbReference type="ARBA" id="ARBA00023065"/>
    </source>
</evidence>
<dbReference type="InterPro" id="IPR058790">
    <property type="entry name" value="BSH_CusB"/>
</dbReference>
<feature type="domain" description="CusB-like barrel-sandwich hybrid" evidence="5">
    <location>
        <begin position="198"/>
        <end position="314"/>
    </location>
</feature>
<dbReference type="AlphaFoldDB" id="A0A0F9SV77"/>
<comment type="similarity">
    <text evidence="1">Belongs to the membrane fusion protein (MFP) (TC 8.A.1) family.</text>
</comment>